<evidence type="ECO:0000256" key="1">
    <source>
        <dbReference type="SAM" id="Coils"/>
    </source>
</evidence>
<keyword evidence="5" id="KW-1185">Reference proteome</keyword>
<dbReference type="InterPro" id="IPR000160">
    <property type="entry name" value="GGDEF_dom"/>
</dbReference>
<dbReference type="RefSeq" id="WP_265262353.1">
    <property type="nucleotide sequence ID" value="NZ_JAIHOM010000001.1"/>
</dbReference>
<proteinExistence type="predicted"/>
<organism evidence="4 5">
    <name type="scientific">Spirulina subsalsa FACHB-351</name>
    <dbReference type="NCBI Taxonomy" id="234711"/>
    <lineage>
        <taxon>Bacteria</taxon>
        <taxon>Bacillati</taxon>
        <taxon>Cyanobacteriota</taxon>
        <taxon>Cyanophyceae</taxon>
        <taxon>Spirulinales</taxon>
        <taxon>Spirulinaceae</taxon>
        <taxon>Spirulina</taxon>
    </lineage>
</organism>
<dbReference type="InterPro" id="IPR029787">
    <property type="entry name" value="Nucleotide_cyclase"/>
</dbReference>
<dbReference type="InterPro" id="IPR035965">
    <property type="entry name" value="PAS-like_dom_sf"/>
</dbReference>
<dbReference type="Gene3D" id="3.30.450.20">
    <property type="entry name" value="PAS domain"/>
    <property type="match status" value="1"/>
</dbReference>
<gene>
    <name evidence="4" type="ORF">K4A83_00205</name>
</gene>
<comment type="caution">
    <text evidence="4">The sequence shown here is derived from an EMBL/GenBank/DDBJ whole genome shotgun (WGS) entry which is preliminary data.</text>
</comment>
<name>A0ABT3KZM4_9CYAN</name>
<dbReference type="Proteomes" id="UP001526426">
    <property type="component" value="Unassembled WGS sequence"/>
</dbReference>
<keyword evidence="4" id="KW-0548">Nucleotidyltransferase</keyword>
<dbReference type="SUPFAM" id="SSF55785">
    <property type="entry name" value="PYP-like sensor domain (PAS domain)"/>
    <property type="match status" value="1"/>
</dbReference>
<dbReference type="CDD" id="cd01949">
    <property type="entry name" value="GGDEF"/>
    <property type="match status" value="1"/>
</dbReference>
<dbReference type="InterPro" id="IPR043128">
    <property type="entry name" value="Rev_trsase/Diguanyl_cyclase"/>
</dbReference>
<feature type="domain" description="GGDEF" evidence="3">
    <location>
        <begin position="234"/>
        <end position="371"/>
    </location>
</feature>
<evidence type="ECO:0000256" key="2">
    <source>
        <dbReference type="SAM" id="MobiDB-lite"/>
    </source>
</evidence>
<evidence type="ECO:0000313" key="5">
    <source>
        <dbReference type="Proteomes" id="UP001526426"/>
    </source>
</evidence>
<dbReference type="GO" id="GO:0052621">
    <property type="term" value="F:diguanylate cyclase activity"/>
    <property type="evidence" value="ECO:0007669"/>
    <property type="project" value="UniProtKB-EC"/>
</dbReference>
<dbReference type="InterPro" id="IPR050469">
    <property type="entry name" value="Diguanylate_Cyclase"/>
</dbReference>
<dbReference type="SMART" id="SM00267">
    <property type="entry name" value="GGDEF"/>
    <property type="match status" value="1"/>
</dbReference>
<dbReference type="NCBIfam" id="TIGR00254">
    <property type="entry name" value="GGDEF"/>
    <property type="match status" value="1"/>
</dbReference>
<dbReference type="Pfam" id="PF00990">
    <property type="entry name" value="GGDEF"/>
    <property type="match status" value="1"/>
</dbReference>
<accession>A0ABT3KZM4</accession>
<dbReference type="EC" id="2.7.7.65" evidence="4"/>
<reference evidence="4 5" key="1">
    <citation type="submission" date="2021-08" db="EMBL/GenBank/DDBJ databases">
        <title>Draft genome sequence of Spirulina subsalsa with high tolerance to salinity and hype-accumulation of phycocyanin.</title>
        <authorList>
            <person name="Pei H."/>
            <person name="Jiang L."/>
        </authorList>
    </citation>
    <scope>NUCLEOTIDE SEQUENCE [LARGE SCALE GENOMIC DNA]</scope>
    <source>
        <strain evidence="4 5">FACHB-351</strain>
    </source>
</reference>
<dbReference type="Gene3D" id="3.30.70.270">
    <property type="match status" value="1"/>
</dbReference>
<evidence type="ECO:0000259" key="3">
    <source>
        <dbReference type="PROSITE" id="PS50887"/>
    </source>
</evidence>
<sequence>MNAQLLQELQYHRQRVLELERQLAEETDSSPEQISPTGAVGTQDSKWDLLQKIETKNAALLSLTEQLLAEATERAKAEEELRTAKDQLEAILGAVPGIVSWVSSDLRYLGVNRNLAQMFNLTPEDFINRDIGFMGTGSEFYKFICQFFEGSEREAFQEITSIIRGESRSYLIVGQKYNNNQAAFFVGVDITERQQALAALERMASIDGLTQIPNRRRFDQTLGDEWRRMARERQPLSLILCDVDYFKRYNDHYGHQAGDLCLQQVAGALAASVNRPGDLVARYGGEEFVAILPNTPLEGALKVAEWMRSQVKALQLPHQESQVSPYVSLSLGVASLIPTLQEQPKILITVADQALYRAKAQGRDRLIAAPPMLLDKRREWGT</sequence>
<dbReference type="PANTHER" id="PTHR45138:SF9">
    <property type="entry name" value="DIGUANYLATE CYCLASE DGCM-RELATED"/>
    <property type="match status" value="1"/>
</dbReference>
<keyword evidence="1" id="KW-0175">Coiled coil</keyword>
<feature type="region of interest" description="Disordered" evidence="2">
    <location>
        <begin position="23"/>
        <end position="42"/>
    </location>
</feature>
<evidence type="ECO:0000313" key="4">
    <source>
        <dbReference type="EMBL" id="MCW6034700.1"/>
    </source>
</evidence>
<feature type="compositionally biased region" description="Polar residues" evidence="2">
    <location>
        <begin position="30"/>
        <end position="42"/>
    </location>
</feature>
<dbReference type="EMBL" id="JAIHOM010000001">
    <property type="protein sequence ID" value="MCW6034700.1"/>
    <property type="molecule type" value="Genomic_DNA"/>
</dbReference>
<keyword evidence="4" id="KW-0808">Transferase</keyword>
<dbReference type="PROSITE" id="PS50887">
    <property type="entry name" value="GGDEF"/>
    <property type="match status" value="1"/>
</dbReference>
<dbReference type="PANTHER" id="PTHR45138">
    <property type="entry name" value="REGULATORY COMPONENTS OF SENSORY TRANSDUCTION SYSTEM"/>
    <property type="match status" value="1"/>
</dbReference>
<feature type="coiled-coil region" evidence="1">
    <location>
        <begin position="60"/>
        <end position="94"/>
    </location>
</feature>
<protein>
    <submittedName>
        <fullName evidence="4">Diguanylate cyclase</fullName>
        <ecNumber evidence="4">2.7.7.65</ecNumber>
    </submittedName>
</protein>
<dbReference type="SUPFAM" id="SSF55073">
    <property type="entry name" value="Nucleotide cyclase"/>
    <property type="match status" value="1"/>
</dbReference>